<keyword evidence="2" id="KW-0805">Transcription regulation</keyword>
<dbReference type="Proteomes" id="UP000295748">
    <property type="component" value="Chromosome"/>
</dbReference>
<dbReference type="Gene3D" id="1.10.10.10">
    <property type="entry name" value="Winged helix-like DNA-binding domain superfamily/Winged helix DNA-binding domain"/>
    <property type="match status" value="1"/>
</dbReference>
<dbReference type="SUPFAM" id="SSF88659">
    <property type="entry name" value="Sigma3 and sigma4 domains of RNA polymerase sigma factors"/>
    <property type="match status" value="1"/>
</dbReference>
<evidence type="ECO:0000256" key="1">
    <source>
        <dbReference type="ARBA" id="ARBA00010641"/>
    </source>
</evidence>
<organism evidence="8 9">
    <name type="scientific">Microbacterium wangchenii</name>
    <dbReference type="NCBI Taxonomy" id="2541726"/>
    <lineage>
        <taxon>Bacteria</taxon>
        <taxon>Bacillati</taxon>
        <taxon>Actinomycetota</taxon>
        <taxon>Actinomycetes</taxon>
        <taxon>Micrococcales</taxon>
        <taxon>Microbacteriaceae</taxon>
        <taxon>Microbacterium</taxon>
    </lineage>
</organism>
<feature type="domain" description="RNA polymerase sigma factor 70 region 4 type 2" evidence="7">
    <location>
        <begin position="106"/>
        <end position="156"/>
    </location>
</feature>
<dbReference type="InterPro" id="IPR007627">
    <property type="entry name" value="RNA_pol_sigma70_r2"/>
</dbReference>
<dbReference type="InterPro" id="IPR036388">
    <property type="entry name" value="WH-like_DNA-bd_sf"/>
</dbReference>
<sequence length="177" mass="19965">MAKNTTDIEGHVRTSEHDLLRYFQRRIPNGADAAEAFGELLLTAWKLRRHAPADPTDGRMWLFAVAHNVLRDSRRRSARHSAAVKRLAADMRTLAVPVWDDAAIDVRDAIDRLKPDDAELIRLIYWDGFPSHAAARVLGINPSTARSRLTRAKLELRAALEPRQAEREPNHAGRPTV</sequence>
<dbReference type="InterPro" id="IPR013325">
    <property type="entry name" value="RNA_pol_sigma_r2"/>
</dbReference>
<evidence type="ECO:0000259" key="6">
    <source>
        <dbReference type="Pfam" id="PF04542"/>
    </source>
</evidence>
<keyword evidence="4" id="KW-0238">DNA-binding</keyword>
<keyword evidence="9" id="KW-1185">Reference proteome</keyword>
<evidence type="ECO:0000259" key="7">
    <source>
        <dbReference type="Pfam" id="PF08281"/>
    </source>
</evidence>
<dbReference type="SUPFAM" id="SSF88946">
    <property type="entry name" value="Sigma2 domain of RNA polymerase sigma factors"/>
    <property type="match status" value="1"/>
</dbReference>
<comment type="similarity">
    <text evidence="1">Belongs to the sigma-70 factor family. ECF subfamily.</text>
</comment>
<dbReference type="Pfam" id="PF08281">
    <property type="entry name" value="Sigma70_r4_2"/>
    <property type="match status" value="1"/>
</dbReference>
<dbReference type="InterPro" id="IPR039425">
    <property type="entry name" value="RNA_pol_sigma-70-like"/>
</dbReference>
<evidence type="ECO:0000256" key="3">
    <source>
        <dbReference type="ARBA" id="ARBA00023082"/>
    </source>
</evidence>
<keyword evidence="5" id="KW-0804">Transcription</keyword>
<dbReference type="Gene3D" id="1.10.1740.10">
    <property type="match status" value="1"/>
</dbReference>
<evidence type="ECO:0000256" key="4">
    <source>
        <dbReference type="ARBA" id="ARBA00023125"/>
    </source>
</evidence>
<dbReference type="PANTHER" id="PTHR43133:SF8">
    <property type="entry name" value="RNA POLYMERASE SIGMA FACTOR HI_1459-RELATED"/>
    <property type="match status" value="1"/>
</dbReference>
<gene>
    <name evidence="8" type="ORF">E4K62_08230</name>
</gene>
<accession>A0ABX5SRB2</accession>
<reference evidence="8 9" key="1">
    <citation type="submission" date="2019-03" db="EMBL/GenBank/DDBJ databases">
        <authorList>
            <person name="Dong K."/>
        </authorList>
    </citation>
    <scope>NUCLEOTIDE SEQUENCE [LARGE SCALE GENOMIC DNA]</scope>
    <source>
        <strain evidence="9">dk512</strain>
    </source>
</reference>
<evidence type="ECO:0000256" key="5">
    <source>
        <dbReference type="ARBA" id="ARBA00023163"/>
    </source>
</evidence>
<dbReference type="InterPro" id="IPR013249">
    <property type="entry name" value="RNA_pol_sigma70_r4_t2"/>
</dbReference>
<dbReference type="InterPro" id="IPR013324">
    <property type="entry name" value="RNA_pol_sigma_r3/r4-like"/>
</dbReference>
<keyword evidence="3" id="KW-0731">Sigma factor</keyword>
<protein>
    <submittedName>
        <fullName evidence="8">RNA polymerase sigma factor</fullName>
    </submittedName>
</protein>
<evidence type="ECO:0000313" key="8">
    <source>
        <dbReference type="EMBL" id="QBR88676.1"/>
    </source>
</evidence>
<dbReference type="EMBL" id="CP038266">
    <property type="protein sequence ID" value="QBR88676.1"/>
    <property type="molecule type" value="Genomic_DNA"/>
</dbReference>
<dbReference type="PANTHER" id="PTHR43133">
    <property type="entry name" value="RNA POLYMERASE ECF-TYPE SIGMA FACTO"/>
    <property type="match status" value="1"/>
</dbReference>
<dbReference type="InterPro" id="IPR014284">
    <property type="entry name" value="RNA_pol_sigma-70_dom"/>
</dbReference>
<evidence type="ECO:0000256" key="2">
    <source>
        <dbReference type="ARBA" id="ARBA00023015"/>
    </source>
</evidence>
<dbReference type="NCBIfam" id="TIGR02937">
    <property type="entry name" value="sigma70-ECF"/>
    <property type="match status" value="1"/>
</dbReference>
<evidence type="ECO:0000313" key="9">
    <source>
        <dbReference type="Proteomes" id="UP000295748"/>
    </source>
</evidence>
<dbReference type="RefSeq" id="WP_135066032.1">
    <property type="nucleotide sequence ID" value="NZ_CP038266.1"/>
</dbReference>
<proteinExistence type="inferred from homology"/>
<dbReference type="CDD" id="cd06171">
    <property type="entry name" value="Sigma70_r4"/>
    <property type="match status" value="1"/>
</dbReference>
<name>A0ABX5SRB2_9MICO</name>
<dbReference type="Pfam" id="PF04542">
    <property type="entry name" value="Sigma70_r2"/>
    <property type="match status" value="1"/>
</dbReference>
<feature type="domain" description="RNA polymerase sigma-70 region 2" evidence="6">
    <location>
        <begin position="15"/>
        <end position="79"/>
    </location>
</feature>